<dbReference type="EMBL" id="PXOG01000335">
    <property type="protein sequence ID" value="RGP60650.1"/>
    <property type="molecule type" value="Genomic_DNA"/>
</dbReference>
<comment type="caution">
    <text evidence="2">The sequence shown here is derived from an EMBL/GenBank/DDBJ whole genome shotgun (WGS) entry which is preliminary data.</text>
</comment>
<dbReference type="Proteomes" id="UP000266234">
    <property type="component" value="Unassembled WGS sequence"/>
</dbReference>
<evidence type="ECO:0000313" key="2">
    <source>
        <dbReference type="EMBL" id="RGP60650.1"/>
    </source>
</evidence>
<evidence type="ECO:0000313" key="3">
    <source>
        <dbReference type="Proteomes" id="UP000266234"/>
    </source>
</evidence>
<name>A0A395RKK3_9HYPO</name>
<feature type="region of interest" description="Disordered" evidence="1">
    <location>
        <begin position="273"/>
        <end position="304"/>
    </location>
</feature>
<reference evidence="2 3" key="1">
    <citation type="journal article" date="2018" name="PLoS Pathog.">
        <title>Evolution of structural diversity of trichothecenes, a family of toxins produced by plant pathogenic and entomopathogenic fungi.</title>
        <authorList>
            <person name="Proctor R.H."/>
            <person name="McCormick S.P."/>
            <person name="Kim H.S."/>
            <person name="Cardoza R.E."/>
            <person name="Stanley A.M."/>
            <person name="Lindo L."/>
            <person name="Kelly A."/>
            <person name="Brown D.W."/>
            <person name="Lee T."/>
            <person name="Vaughan M.M."/>
            <person name="Alexander N.J."/>
            <person name="Busman M."/>
            <person name="Gutierrez S."/>
        </authorList>
    </citation>
    <scope>NUCLEOTIDE SEQUENCE [LARGE SCALE GENOMIC DNA]</scope>
    <source>
        <strain evidence="2 3">NRRL 20695</strain>
    </source>
</reference>
<proteinExistence type="predicted"/>
<dbReference type="AlphaFoldDB" id="A0A395RKK3"/>
<protein>
    <submittedName>
        <fullName evidence="2">Uncharacterized protein</fullName>
    </submittedName>
</protein>
<evidence type="ECO:0000256" key="1">
    <source>
        <dbReference type="SAM" id="MobiDB-lite"/>
    </source>
</evidence>
<gene>
    <name evidence="2" type="ORF">FLONG3_10781</name>
</gene>
<sequence>MAKHKLLQITISYYGLSIQTSLTQDEIFLQTILARRNLAFNWENIPYDTGKPDRQEMQVIRVQFVGETKTGPENAKAPGHALQEQAHSPESLLVQDASKKELALVIGEYLADHPPNPKDFNTSNCADDFNPDHNHWIDTLEKSILVEVRPLPSQSGPIFFYREFTRGVDEPAKKKRWDKYKQAVIRVAVNYLIALDPTQAPNPEGSSDHDITLNTTVAPNPLEERHIADALVACTTAQLDALVASIAQLDAARMKREEMEDFRDHLLKSLKEMRATVNGGDDENDHQEGNGEGSDENTDGLGSA</sequence>
<accession>A0A395RKK3</accession>
<keyword evidence="3" id="KW-1185">Reference proteome</keyword>
<organism evidence="2 3">
    <name type="scientific">Fusarium longipes</name>
    <dbReference type="NCBI Taxonomy" id="694270"/>
    <lineage>
        <taxon>Eukaryota</taxon>
        <taxon>Fungi</taxon>
        <taxon>Dikarya</taxon>
        <taxon>Ascomycota</taxon>
        <taxon>Pezizomycotina</taxon>
        <taxon>Sordariomycetes</taxon>
        <taxon>Hypocreomycetidae</taxon>
        <taxon>Hypocreales</taxon>
        <taxon>Nectriaceae</taxon>
        <taxon>Fusarium</taxon>
    </lineage>
</organism>